<keyword evidence="3" id="KW-1185">Reference proteome</keyword>
<proteinExistence type="predicted"/>
<keyword evidence="1" id="KW-0732">Signal</keyword>
<reference evidence="2" key="1">
    <citation type="journal article" date="2022" name="Cell">
        <title>Design, construction, and in vivo augmentation of a complex gut microbiome.</title>
        <authorList>
            <person name="Cheng A.G."/>
            <person name="Ho P.Y."/>
            <person name="Aranda-Diaz A."/>
            <person name="Jain S."/>
            <person name="Yu F.B."/>
            <person name="Meng X."/>
            <person name="Wang M."/>
            <person name="Iakiviak M."/>
            <person name="Nagashima K."/>
            <person name="Zhao A."/>
            <person name="Murugkar P."/>
            <person name="Patil A."/>
            <person name="Atabakhsh K."/>
            <person name="Weakley A."/>
            <person name="Yan J."/>
            <person name="Brumbaugh A.R."/>
            <person name="Higginbottom S."/>
            <person name="Dimas A."/>
            <person name="Shiver A.L."/>
            <person name="Deutschbauer A."/>
            <person name="Neff N."/>
            <person name="Sonnenburg J.L."/>
            <person name="Huang K.C."/>
            <person name="Fischbach M.A."/>
        </authorList>
    </citation>
    <scope>NUCLEOTIDE SEQUENCE</scope>
    <source>
        <strain evidence="2">AP11</strain>
    </source>
</reference>
<dbReference type="Pfam" id="PF15415">
    <property type="entry name" value="Mfa_like_2"/>
    <property type="match status" value="1"/>
</dbReference>
<dbReference type="EMBL" id="CP102294">
    <property type="protein sequence ID" value="UWN57900.1"/>
    <property type="molecule type" value="Genomic_DNA"/>
</dbReference>
<evidence type="ECO:0000313" key="3">
    <source>
        <dbReference type="Proteomes" id="UP001059295"/>
    </source>
</evidence>
<sequence length="385" mass="40154">MKKAFIIWLALAVASGCSKADGPAPDTGGTEVGFSLAGVSAEVSSSGAVSSVSRAGASGLSSGGATRAMPENLAPGSTVRVLAYTRRAAGAAADIERDTYVAEATYRVKDDYSLEPCVVDGMTGVATGTAGASPMRLRAGAYDFYALTPALSLTGHKEASVAHGTDYACSLTAACAVVTRQDVSTQTVVLATLERKCSRLAFSITRKAENVAKAVINSVELSGIARSPAAALLCENLPTGTNDGGYEFPQGTFVQGAEPYQYSGTDEVLPKSDAVFDLQMSVTFNEADRATDLQATVPAMAFDPGKRYNFDLSLQGGFIVLTLQVTPWNVDPVWDTSVGEPPYASVVVGSWEIREWSGEIGGNFVPVLDPGSWSENPQWDSEIGG</sequence>
<dbReference type="Gene3D" id="2.60.40.3730">
    <property type="entry name" value="Fimbrillin-like"/>
    <property type="match status" value="1"/>
</dbReference>
<dbReference type="GeneID" id="82890813"/>
<gene>
    <name evidence="2" type="ORF">NQ491_03725</name>
</gene>
<dbReference type="RefSeq" id="WP_019244654.1">
    <property type="nucleotide sequence ID" value="NZ_CAPH01000002.1"/>
</dbReference>
<evidence type="ECO:0000256" key="1">
    <source>
        <dbReference type="SAM" id="SignalP"/>
    </source>
</evidence>
<dbReference type="PROSITE" id="PS51257">
    <property type="entry name" value="PROKAR_LIPOPROTEIN"/>
    <property type="match status" value="1"/>
</dbReference>
<protein>
    <submittedName>
        <fullName evidence="2">Fimbrillin family protein</fullName>
    </submittedName>
</protein>
<dbReference type="InterPro" id="IPR029231">
    <property type="entry name" value="Mfa-like_2"/>
</dbReference>
<organism evidence="2 3">
    <name type="scientific">Alistipes ihumii AP11</name>
    <dbReference type="NCBI Taxonomy" id="1211813"/>
    <lineage>
        <taxon>Bacteria</taxon>
        <taxon>Pseudomonadati</taxon>
        <taxon>Bacteroidota</taxon>
        <taxon>Bacteroidia</taxon>
        <taxon>Bacteroidales</taxon>
        <taxon>Rikenellaceae</taxon>
        <taxon>Alistipes</taxon>
    </lineage>
</organism>
<evidence type="ECO:0000313" key="2">
    <source>
        <dbReference type="EMBL" id="UWN57900.1"/>
    </source>
</evidence>
<dbReference type="Proteomes" id="UP001059295">
    <property type="component" value="Chromosome"/>
</dbReference>
<feature type="chain" id="PRO_5046486727" evidence="1">
    <location>
        <begin position="21"/>
        <end position="385"/>
    </location>
</feature>
<accession>A0ABY5V0Z9</accession>
<feature type="signal peptide" evidence="1">
    <location>
        <begin position="1"/>
        <end position="20"/>
    </location>
</feature>
<name>A0ABY5V0Z9_9BACT</name>
<dbReference type="CDD" id="cd13121">
    <property type="entry name" value="BF2867_like_C"/>
    <property type="match status" value="1"/>
</dbReference>